<dbReference type="PANTHER" id="PTHR23235:SF148">
    <property type="entry name" value="ZINC FINGER AND SCAN DOMAIN-CONTAINING PROTEIN 5B-LIKE"/>
    <property type="match status" value="1"/>
</dbReference>
<dbReference type="AlphaFoldDB" id="A0A0D2IN66"/>
<protein>
    <recommendedName>
        <fullName evidence="6">C2H2-type domain-containing protein</fullName>
    </recommendedName>
</protein>
<dbReference type="SMART" id="SM00355">
    <property type="entry name" value="ZnF_C2H2"/>
    <property type="match status" value="3"/>
</dbReference>
<dbReference type="GeneID" id="27711488"/>
<dbReference type="STRING" id="1442371.A0A0D2IN66"/>
<dbReference type="GO" id="GO:0000981">
    <property type="term" value="F:DNA-binding transcription factor activity, RNA polymerase II-specific"/>
    <property type="evidence" value="ECO:0007669"/>
    <property type="project" value="TreeGrafter"/>
</dbReference>
<reference evidence="7 8" key="1">
    <citation type="submission" date="2015-01" db="EMBL/GenBank/DDBJ databases">
        <title>The Genome Sequence of Fonsecaea multimorphosa CBS 102226.</title>
        <authorList>
            <consortium name="The Broad Institute Genomics Platform"/>
            <person name="Cuomo C."/>
            <person name="de Hoog S."/>
            <person name="Gorbushina A."/>
            <person name="Stielow B."/>
            <person name="Teixiera M."/>
            <person name="Abouelleil A."/>
            <person name="Chapman S.B."/>
            <person name="Priest M."/>
            <person name="Young S.K."/>
            <person name="Wortman J."/>
            <person name="Nusbaum C."/>
            <person name="Birren B."/>
        </authorList>
    </citation>
    <scope>NUCLEOTIDE SEQUENCE [LARGE SCALE GENOMIC DNA]</scope>
    <source>
        <strain evidence="7 8">CBS 102226</strain>
    </source>
</reference>
<keyword evidence="2 4" id="KW-0863">Zinc-finger</keyword>
<feature type="compositionally biased region" description="Low complexity" evidence="5">
    <location>
        <begin position="248"/>
        <end position="276"/>
    </location>
</feature>
<sequence>MSPSSDGRLSISQKLSDRMAEAYDLKKWGKMAVYGWACEILDLMFRIPTAYGVSLWVSEAYHNLRITIARKLAGIASLTVPLVDENAFDYKVCTTTSSTSSLLEEPEQFFSDDWERDPLIFKCVLSNDVGGNILHRPCDDVEGNSVHGHCGQLCLAFKRRLPHTSQRLSKRKREKSIPPEDPAIALHGAPSSTQSHRGTMAPHHPFYMNSHQPQGHTHTETWEPPYSFYLQGATCQPLESTLPLPQYQAQQQHHLQRALAAQSPTTQSTQSTPALSFDSSPNQYSDMEGLGLDYDILNNLSYLDDFDYDSNLVSFENDSYRDSVLFPSEESFILPPFTDANLFPALDSQSPPDGPVLLPTHKHRCQFGDCTESFARPCELKRHEYKHTKPFICPQCGRPFAEKRRCIQHVQAVHGLATDEEKVKCHLCKYSHVRPDAVKRHLKLKHGVGEKSEGSPSTVGSGEQSDGESRPGKRRKVSEV</sequence>
<feature type="compositionally biased region" description="Polar residues" evidence="5">
    <location>
        <begin position="454"/>
        <end position="464"/>
    </location>
</feature>
<evidence type="ECO:0000313" key="8">
    <source>
        <dbReference type="Proteomes" id="UP000053411"/>
    </source>
</evidence>
<dbReference type="InterPro" id="IPR013087">
    <property type="entry name" value="Znf_C2H2_type"/>
</dbReference>
<proteinExistence type="predicted"/>
<dbReference type="EMBL" id="KN848071">
    <property type="protein sequence ID" value="KIX98441.1"/>
    <property type="molecule type" value="Genomic_DNA"/>
</dbReference>
<dbReference type="PROSITE" id="PS50157">
    <property type="entry name" value="ZINC_FINGER_C2H2_2"/>
    <property type="match status" value="2"/>
</dbReference>
<dbReference type="PANTHER" id="PTHR23235">
    <property type="entry name" value="KRUEPPEL-LIKE TRANSCRIPTION FACTOR"/>
    <property type="match status" value="1"/>
</dbReference>
<feature type="compositionally biased region" description="Basic residues" evidence="5">
    <location>
        <begin position="165"/>
        <end position="174"/>
    </location>
</feature>
<evidence type="ECO:0000259" key="6">
    <source>
        <dbReference type="PROSITE" id="PS50157"/>
    </source>
</evidence>
<keyword evidence="8" id="KW-1185">Reference proteome</keyword>
<feature type="region of interest" description="Disordered" evidence="5">
    <location>
        <begin position="165"/>
        <end position="200"/>
    </location>
</feature>
<evidence type="ECO:0000313" key="7">
    <source>
        <dbReference type="EMBL" id="KIX98441.1"/>
    </source>
</evidence>
<feature type="domain" description="C2H2-type" evidence="6">
    <location>
        <begin position="391"/>
        <end position="414"/>
    </location>
</feature>
<feature type="compositionally biased region" description="Basic and acidic residues" evidence="5">
    <location>
        <begin position="467"/>
        <end position="480"/>
    </location>
</feature>
<dbReference type="PROSITE" id="PS00028">
    <property type="entry name" value="ZINC_FINGER_C2H2_1"/>
    <property type="match status" value="2"/>
</dbReference>
<evidence type="ECO:0000256" key="5">
    <source>
        <dbReference type="SAM" id="MobiDB-lite"/>
    </source>
</evidence>
<dbReference type="Gene3D" id="3.30.160.60">
    <property type="entry name" value="Classic Zinc Finger"/>
    <property type="match status" value="1"/>
</dbReference>
<evidence type="ECO:0000256" key="2">
    <source>
        <dbReference type="ARBA" id="ARBA00022771"/>
    </source>
</evidence>
<keyword evidence="1" id="KW-0479">Metal-binding</keyword>
<feature type="region of interest" description="Disordered" evidence="5">
    <location>
        <begin position="445"/>
        <end position="480"/>
    </location>
</feature>
<organism evidence="7 8">
    <name type="scientific">Fonsecaea multimorphosa CBS 102226</name>
    <dbReference type="NCBI Taxonomy" id="1442371"/>
    <lineage>
        <taxon>Eukaryota</taxon>
        <taxon>Fungi</taxon>
        <taxon>Dikarya</taxon>
        <taxon>Ascomycota</taxon>
        <taxon>Pezizomycotina</taxon>
        <taxon>Eurotiomycetes</taxon>
        <taxon>Chaetothyriomycetidae</taxon>
        <taxon>Chaetothyriales</taxon>
        <taxon>Herpotrichiellaceae</taxon>
        <taxon>Fonsecaea</taxon>
    </lineage>
</organism>
<dbReference type="OrthoDB" id="8922241at2759"/>
<gene>
    <name evidence="7" type="ORF">Z520_05742</name>
</gene>
<name>A0A0D2IN66_9EURO</name>
<dbReference type="GO" id="GO:0000978">
    <property type="term" value="F:RNA polymerase II cis-regulatory region sequence-specific DNA binding"/>
    <property type="evidence" value="ECO:0007669"/>
    <property type="project" value="TreeGrafter"/>
</dbReference>
<feature type="domain" description="C2H2-type" evidence="6">
    <location>
        <begin position="363"/>
        <end position="388"/>
    </location>
</feature>
<accession>A0A0D2IN66</accession>
<feature type="region of interest" description="Disordered" evidence="5">
    <location>
        <begin position="248"/>
        <end position="282"/>
    </location>
</feature>
<dbReference type="RefSeq" id="XP_016632564.1">
    <property type="nucleotide sequence ID" value="XM_016776245.1"/>
</dbReference>
<dbReference type="SUPFAM" id="SSF57667">
    <property type="entry name" value="beta-beta-alpha zinc fingers"/>
    <property type="match status" value="2"/>
</dbReference>
<keyword evidence="3" id="KW-0862">Zinc</keyword>
<dbReference type="GO" id="GO:0008270">
    <property type="term" value="F:zinc ion binding"/>
    <property type="evidence" value="ECO:0007669"/>
    <property type="project" value="UniProtKB-KW"/>
</dbReference>
<dbReference type="InterPro" id="IPR036236">
    <property type="entry name" value="Znf_C2H2_sf"/>
</dbReference>
<evidence type="ECO:0000256" key="4">
    <source>
        <dbReference type="PROSITE-ProRule" id="PRU00042"/>
    </source>
</evidence>
<evidence type="ECO:0000256" key="3">
    <source>
        <dbReference type="ARBA" id="ARBA00022833"/>
    </source>
</evidence>
<evidence type="ECO:0000256" key="1">
    <source>
        <dbReference type="ARBA" id="ARBA00022723"/>
    </source>
</evidence>
<dbReference type="Proteomes" id="UP000053411">
    <property type="component" value="Unassembled WGS sequence"/>
</dbReference>
<dbReference type="VEuPathDB" id="FungiDB:Z520_05742"/>